<dbReference type="SUPFAM" id="SSF47459">
    <property type="entry name" value="HLH, helix-loop-helix DNA-binding domain"/>
    <property type="match status" value="1"/>
</dbReference>
<dbReference type="GO" id="GO:0005634">
    <property type="term" value="C:nucleus"/>
    <property type="evidence" value="ECO:0007669"/>
    <property type="project" value="UniProtKB-SubCell"/>
</dbReference>
<accession>A0A8X8XI86</accession>
<dbReference type="Proteomes" id="UP000298416">
    <property type="component" value="Unassembled WGS sequence"/>
</dbReference>
<reference evidence="8" key="1">
    <citation type="submission" date="2018-01" db="EMBL/GenBank/DDBJ databases">
        <authorList>
            <person name="Mao J.F."/>
        </authorList>
    </citation>
    <scope>NUCLEOTIDE SEQUENCE</scope>
    <source>
        <strain evidence="8">Huo1</strain>
        <tissue evidence="8">Leaf</tissue>
    </source>
</reference>
<comment type="subcellular location">
    <subcellularLocation>
        <location evidence="1">Nucleus</location>
    </subcellularLocation>
</comment>
<keyword evidence="4" id="KW-0539">Nucleus</keyword>
<organism evidence="8">
    <name type="scientific">Salvia splendens</name>
    <name type="common">Scarlet sage</name>
    <dbReference type="NCBI Taxonomy" id="180675"/>
    <lineage>
        <taxon>Eukaryota</taxon>
        <taxon>Viridiplantae</taxon>
        <taxon>Streptophyta</taxon>
        <taxon>Embryophyta</taxon>
        <taxon>Tracheophyta</taxon>
        <taxon>Spermatophyta</taxon>
        <taxon>Magnoliopsida</taxon>
        <taxon>eudicotyledons</taxon>
        <taxon>Gunneridae</taxon>
        <taxon>Pentapetalae</taxon>
        <taxon>asterids</taxon>
        <taxon>lamiids</taxon>
        <taxon>Lamiales</taxon>
        <taxon>Lamiaceae</taxon>
        <taxon>Nepetoideae</taxon>
        <taxon>Mentheae</taxon>
        <taxon>Salviinae</taxon>
        <taxon>Salvia</taxon>
        <taxon>Salvia subgen. Calosphace</taxon>
        <taxon>core Calosphace</taxon>
    </lineage>
</organism>
<protein>
    <recommendedName>
        <fullName evidence="7">BHLH domain-containing protein</fullName>
    </recommendedName>
</protein>
<dbReference type="SMART" id="SM00353">
    <property type="entry name" value="HLH"/>
    <property type="match status" value="1"/>
</dbReference>
<evidence type="ECO:0000256" key="1">
    <source>
        <dbReference type="ARBA" id="ARBA00004123"/>
    </source>
</evidence>
<dbReference type="InterPro" id="IPR045239">
    <property type="entry name" value="bHLH95_bHLH"/>
</dbReference>
<dbReference type="PROSITE" id="PS50888">
    <property type="entry name" value="BHLH"/>
    <property type="match status" value="1"/>
</dbReference>
<feature type="region of interest" description="Disordered" evidence="6">
    <location>
        <begin position="147"/>
        <end position="170"/>
    </location>
</feature>
<keyword evidence="2" id="KW-0805">Transcription regulation</keyword>
<evidence type="ECO:0000256" key="6">
    <source>
        <dbReference type="SAM" id="MobiDB-lite"/>
    </source>
</evidence>
<dbReference type="GO" id="GO:0009960">
    <property type="term" value="P:endosperm development"/>
    <property type="evidence" value="ECO:0007669"/>
    <property type="project" value="InterPro"/>
</dbReference>
<dbReference type="GO" id="GO:0003700">
    <property type="term" value="F:DNA-binding transcription factor activity"/>
    <property type="evidence" value="ECO:0007669"/>
    <property type="project" value="InterPro"/>
</dbReference>
<dbReference type="CDD" id="cd11393">
    <property type="entry name" value="bHLH_AtbHLH_like"/>
    <property type="match status" value="1"/>
</dbReference>
<name>A0A8X8XI86_SALSN</name>
<dbReference type="AlphaFoldDB" id="A0A8X8XI86"/>
<dbReference type="PANTHER" id="PTHR46772">
    <property type="entry name" value="BHLH DOMAIN-CONTAINING PROTEIN"/>
    <property type="match status" value="1"/>
</dbReference>
<keyword evidence="5" id="KW-0175">Coiled coil</keyword>
<dbReference type="InterPro" id="IPR036638">
    <property type="entry name" value="HLH_DNA-bd_sf"/>
</dbReference>
<keyword evidence="9" id="KW-1185">Reference proteome</keyword>
<keyword evidence="3" id="KW-0804">Transcription</keyword>
<gene>
    <name evidence="8" type="ORF">SASPL_122389</name>
</gene>
<evidence type="ECO:0000256" key="2">
    <source>
        <dbReference type="ARBA" id="ARBA00023015"/>
    </source>
</evidence>
<dbReference type="Pfam" id="PF00010">
    <property type="entry name" value="HLH"/>
    <property type="match status" value="1"/>
</dbReference>
<evidence type="ECO:0000256" key="5">
    <source>
        <dbReference type="SAM" id="Coils"/>
    </source>
</evidence>
<evidence type="ECO:0000256" key="3">
    <source>
        <dbReference type="ARBA" id="ARBA00023163"/>
    </source>
</evidence>
<dbReference type="InterPro" id="IPR044278">
    <property type="entry name" value="BHLH95-like"/>
</dbReference>
<feature type="coiled-coil region" evidence="5">
    <location>
        <begin position="99"/>
        <end position="126"/>
    </location>
</feature>
<sequence>MVGEVEHDMWNDEQSWAFPVLPVEDNGGKTLIESGKILTGVEQQMNGKGKKRATGNEIDEHELHIWTERERRKKMRDMFASLQALIPKLHPRVDKTTIVDEAVEYIKKMQKSLEKLEKLKEKKLKGGNNNLASCDIPGITSQSREAFMADQTSTSQQPPPPVTQLNPHSGRASFTSWASTNVVLNVCGIDAHLSIVCSPTKTGMMAYLGLVMDNHNLDLVSAHLSSDSVLRNYMVHIRANGAVQQQLAEGASFHVEETYKKVAAELMLWINS</sequence>
<comment type="caution">
    <text evidence="8">The sequence shown here is derived from an EMBL/GenBank/DDBJ whole genome shotgun (WGS) entry which is preliminary data.</text>
</comment>
<feature type="domain" description="BHLH" evidence="7">
    <location>
        <begin position="59"/>
        <end position="109"/>
    </location>
</feature>
<dbReference type="EMBL" id="PNBA02000008">
    <property type="protein sequence ID" value="KAG6414990.1"/>
    <property type="molecule type" value="Genomic_DNA"/>
</dbReference>
<evidence type="ECO:0000256" key="4">
    <source>
        <dbReference type="ARBA" id="ARBA00023242"/>
    </source>
</evidence>
<proteinExistence type="predicted"/>
<dbReference type="InterPro" id="IPR011598">
    <property type="entry name" value="bHLH_dom"/>
</dbReference>
<dbReference type="GO" id="GO:0046983">
    <property type="term" value="F:protein dimerization activity"/>
    <property type="evidence" value="ECO:0007669"/>
    <property type="project" value="InterPro"/>
</dbReference>
<dbReference type="PANTHER" id="PTHR46772:SF8">
    <property type="entry name" value="TRANSCRIPTION FACTOR BHLH95"/>
    <property type="match status" value="1"/>
</dbReference>
<dbReference type="Gene3D" id="4.10.280.10">
    <property type="entry name" value="Helix-loop-helix DNA-binding domain"/>
    <property type="match status" value="1"/>
</dbReference>
<dbReference type="OrthoDB" id="690068at2759"/>
<evidence type="ECO:0000259" key="7">
    <source>
        <dbReference type="PROSITE" id="PS50888"/>
    </source>
</evidence>
<reference evidence="8" key="2">
    <citation type="submission" date="2020-08" db="EMBL/GenBank/DDBJ databases">
        <title>Plant Genome Project.</title>
        <authorList>
            <person name="Zhang R.-G."/>
        </authorList>
    </citation>
    <scope>NUCLEOTIDE SEQUENCE</scope>
    <source>
        <strain evidence="8">Huo1</strain>
        <tissue evidence="8">Leaf</tissue>
    </source>
</reference>
<evidence type="ECO:0000313" key="8">
    <source>
        <dbReference type="EMBL" id="KAG6414990.1"/>
    </source>
</evidence>
<evidence type="ECO:0000313" key="9">
    <source>
        <dbReference type="Proteomes" id="UP000298416"/>
    </source>
</evidence>